<name>A0A4R6ABZ9_9RHOB</name>
<dbReference type="AlphaFoldDB" id="A0A4R6ABZ9"/>
<accession>A0A4R6ABZ9</accession>
<dbReference type="RefSeq" id="WP_133396284.1">
    <property type="nucleotide sequence ID" value="NZ_SNAA01000005.1"/>
</dbReference>
<comment type="caution">
    <text evidence="1">The sequence shown here is derived from an EMBL/GenBank/DDBJ whole genome shotgun (WGS) entry which is preliminary data.</text>
</comment>
<organism evidence="1 2">
    <name type="scientific">Palleronia sediminis</name>
    <dbReference type="NCBI Taxonomy" id="2547833"/>
    <lineage>
        <taxon>Bacteria</taxon>
        <taxon>Pseudomonadati</taxon>
        <taxon>Pseudomonadota</taxon>
        <taxon>Alphaproteobacteria</taxon>
        <taxon>Rhodobacterales</taxon>
        <taxon>Roseobacteraceae</taxon>
        <taxon>Palleronia</taxon>
    </lineage>
</organism>
<gene>
    <name evidence="1" type="ORF">E2L08_06640</name>
</gene>
<reference evidence="1 2" key="1">
    <citation type="submission" date="2019-03" db="EMBL/GenBank/DDBJ databases">
        <title>Primorskyibacter sp. SS33 isolated from sediments.</title>
        <authorList>
            <person name="Xunke S."/>
        </authorList>
    </citation>
    <scope>NUCLEOTIDE SEQUENCE [LARGE SCALE GENOMIC DNA]</scope>
    <source>
        <strain evidence="1 2">SS33</strain>
    </source>
</reference>
<evidence type="ECO:0000313" key="2">
    <source>
        <dbReference type="Proteomes" id="UP000295701"/>
    </source>
</evidence>
<dbReference type="Proteomes" id="UP000295701">
    <property type="component" value="Unassembled WGS sequence"/>
</dbReference>
<dbReference type="OrthoDB" id="7876148at2"/>
<keyword evidence="2" id="KW-1185">Reference proteome</keyword>
<dbReference type="EMBL" id="SNAA01000005">
    <property type="protein sequence ID" value="TDL81340.1"/>
    <property type="molecule type" value="Genomic_DNA"/>
</dbReference>
<evidence type="ECO:0000313" key="1">
    <source>
        <dbReference type="EMBL" id="TDL81340.1"/>
    </source>
</evidence>
<proteinExistence type="predicted"/>
<protein>
    <submittedName>
        <fullName evidence="1">Uncharacterized protein</fullName>
    </submittedName>
</protein>
<sequence>MTLLEQVADELARETIRLIEAGADETLVARVAEAIVNASQTMEEAYLTAVRVRRAEARARAVLAAAG</sequence>